<dbReference type="AlphaFoldDB" id="A0A5S9MDJ3"/>
<accession>A0A5S9MDJ3</accession>
<evidence type="ECO:0000259" key="1">
    <source>
        <dbReference type="SMART" id="SM00932"/>
    </source>
</evidence>
<dbReference type="Proteomes" id="UP000464658">
    <property type="component" value="Chromosome"/>
</dbReference>
<dbReference type="SUPFAM" id="SSF110836">
    <property type="entry name" value="Hypothetical protein SAV1430"/>
    <property type="match status" value="1"/>
</dbReference>
<protein>
    <recommendedName>
        <fullName evidence="1">Scaffold protein Nfu/NifU N-terminal domain-containing protein</fullName>
    </recommendedName>
</protein>
<reference evidence="2 3" key="1">
    <citation type="submission" date="2019-12" db="EMBL/GenBank/DDBJ databases">
        <title>Full genome sequence of a Bacillus safensis strain isolated from commercially available natto in Indonesia.</title>
        <authorList>
            <person name="Yoshida M."/>
            <person name="Uomi M."/>
            <person name="Waturangi D."/>
            <person name="Ekaputri J.J."/>
            <person name="Setiamarga D.H.E."/>
        </authorList>
    </citation>
    <scope>NUCLEOTIDE SEQUENCE [LARGE SCALE GENOMIC DNA]</scope>
    <source>
        <strain evidence="2 3">IDN1</strain>
    </source>
</reference>
<name>A0A5S9MDJ3_BACIA</name>
<dbReference type="Gene3D" id="3.30.1370.70">
    <property type="entry name" value="Scaffold protein Nfu/NifU, N-terminal domain"/>
    <property type="match status" value="1"/>
</dbReference>
<evidence type="ECO:0000313" key="3">
    <source>
        <dbReference type="Proteomes" id="UP000464658"/>
    </source>
</evidence>
<dbReference type="InterPro" id="IPR036498">
    <property type="entry name" value="Nfu/NifU_N_sf"/>
</dbReference>
<gene>
    <name evidence="2" type="ORF">BsIDN1_38020</name>
</gene>
<sequence>MKITAIEPTPSPNTMKVILTEALAGGKSNNYKKDQKDEAPEMIKRILSIEGVKRGLSCCRFLSGLSEMQSLTGRVFYNRLEKPLDKKQKVFRKDRSQAMTHLVK</sequence>
<dbReference type="Pfam" id="PF08712">
    <property type="entry name" value="Nfu_N"/>
    <property type="match status" value="1"/>
</dbReference>
<dbReference type="InterPro" id="IPR014824">
    <property type="entry name" value="Nfu/NifU_N"/>
</dbReference>
<evidence type="ECO:0000313" key="2">
    <source>
        <dbReference type="EMBL" id="BBP90184.1"/>
    </source>
</evidence>
<organism evidence="2 3">
    <name type="scientific">Bacillus safensis</name>
    <dbReference type="NCBI Taxonomy" id="561879"/>
    <lineage>
        <taxon>Bacteria</taxon>
        <taxon>Bacillati</taxon>
        <taxon>Bacillota</taxon>
        <taxon>Bacilli</taxon>
        <taxon>Bacillales</taxon>
        <taxon>Bacillaceae</taxon>
        <taxon>Bacillus</taxon>
    </lineage>
</organism>
<dbReference type="EMBL" id="AP021906">
    <property type="protein sequence ID" value="BBP90184.1"/>
    <property type="molecule type" value="Genomic_DNA"/>
</dbReference>
<feature type="domain" description="Scaffold protein Nfu/NifU N-terminal" evidence="1">
    <location>
        <begin position="4"/>
        <end position="64"/>
    </location>
</feature>
<dbReference type="SMART" id="SM00932">
    <property type="entry name" value="Nfu_N"/>
    <property type="match status" value="1"/>
</dbReference>
<proteinExistence type="predicted"/>